<dbReference type="GO" id="GO:0005886">
    <property type="term" value="C:plasma membrane"/>
    <property type="evidence" value="ECO:0007669"/>
    <property type="project" value="UniProtKB-SubCell"/>
</dbReference>
<feature type="transmembrane region" description="Helical" evidence="7">
    <location>
        <begin position="361"/>
        <end position="379"/>
    </location>
</feature>
<dbReference type="RefSeq" id="WP_120347554.1">
    <property type="nucleotide sequence ID" value="NZ_MCAS01000036.1"/>
</dbReference>
<dbReference type="InterPro" id="IPR011701">
    <property type="entry name" value="MFS"/>
</dbReference>
<evidence type="ECO:0000256" key="3">
    <source>
        <dbReference type="ARBA" id="ARBA00022692"/>
    </source>
</evidence>
<dbReference type="Gene3D" id="1.20.1250.20">
    <property type="entry name" value="MFS general substrate transporter like domains"/>
    <property type="match status" value="1"/>
</dbReference>
<sequence>MSELSEPSRSSRRAAPRAAHSTSSAPSAQTADRLPLSGLLALATAGFITVLTEALPAGLLREMSGDFGVSAALIGQLVTVYAAGSLLAAIPLAIATRGWRRRPLLLMAIAGFIVVNTVTTLSTNYTLTLVARFFAGVSAGLLWALLAGYAARMAPAHLQGRAIAVAMTGVPLALSLGIPLGTLMGASIGWRYTFGAMSVLTAVLLGWVRWQVPDFAGQPAGQRTTLSGVLASRGLKAVLAVMFAYVLAHNILYTYISPFLALAHLQQRVDAVLLVFGVMALVSIAIVGVLVDRHLRRLTLISVALFAVAVVALGLASELPTVVYLGVAAWGLAFGGAATLFQTASARAAGEGADVAQSMIVTTWNLAIAGGGAFGGIAIDRYGAVSLPWVAAVLLIGTLLCIGTNAGVKALRGSRTRRAAATTADARLDLCSRQ</sequence>
<evidence type="ECO:0000313" key="10">
    <source>
        <dbReference type="Proteomes" id="UP000283709"/>
    </source>
</evidence>
<name>A0A3R7E2R5_9BURK</name>
<dbReference type="PANTHER" id="PTHR43124">
    <property type="entry name" value="PURINE EFFLUX PUMP PBUE"/>
    <property type="match status" value="1"/>
</dbReference>
<dbReference type="GO" id="GO:0022857">
    <property type="term" value="F:transmembrane transporter activity"/>
    <property type="evidence" value="ECO:0007669"/>
    <property type="project" value="InterPro"/>
</dbReference>
<keyword evidence="2" id="KW-1003">Cell membrane</keyword>
<feature type="transmembrane region" description="Helical" evidence="7">
    <location>
        <begin position="190"/>
        <end position="208"/>
    </location>
</feature>
<evidence type="ECO:0000313" key="9">
    <source>
        <dbReference type="EMBL" id="RKF37452.1"/>
    </source>
</evidence>
<evidence type="ECO:0000256" key="1">
    <source>
        <dbReference type="ARBA" id="ARBA00004651"/>
    </source>
</evidence>
<feature type="transmembrane region" description="Helical" evidence="7">
    <location>
        <begin position="34"/>
        <end position="55"/>
    </location>
</feature>
<evidence type="ECO:0000256" key="6">
    <source>
        <dbReference type="SAM" id="MobiDB-lite"/>
    </source>
</evidence>
<comment type="caution">
    <text evidence="9">The sequence shown here is derived from an EMBL/GenBank/DDBJ whole genome shotgun (WGS) entry which is preliminary data.</text>
</comment>
<accession>A0A3R7E2R5</accession>
<dbReference type="InterPro" id="IPR050189">
    <property type="entry name" value="MFS_Efflux_Transporters"/>
</dbReference>
<evidence type="ECO:0000256" key="7">
    <source>
        <dbReference type="SAM" id="Phobius"/>
    </source>
</evidence>
<dbReference type="PANTHER" id="PTHR43124:SF3">
    <property type="entry name" value="CHLORAMPHENICOL EFFLUX PUMP RV0191"/>
    <property type="match status" value="1"/>
</dbReference>
<comment type="subcellular location">
    <subcellularLocation>
        <location evidence="1">Cell membrane</location>
        <topology evidence="1">Multi-pass membrane protein</topology>
    </subcellularLocation>
</comment>
<feature type="transmembrane region" description="Helical" evidence="7">
    <location>
        <begin position="129"/>
        <end position="151"/>
    </location>
</feature>
<organism evidence="9 10">
    <name type="scientific">Paraburkholderia fungorum</name>
    <dbReference type="NCBI Taxonomy" id="134537"/>
    <lineage>
        <taxon>Bacteria</taxon>
        <taxon>Pseudomonadati</taxon>
        <taxon>Pseudomonadota</taxon>
        <taxon>Betaproteobacteria</taxon>
        <taxon>Burkholderiales</taxon>
        <taxon>Burkholderiaceae</taxon>
        <taxon>Paraburkholderia</taxon>
    </lineage>
</organism>
<feature type="transmembrane region" description="Helical" evidence="7">
    <location>
        <begin position="385"/>
        <end position="408"/>
    </location>
</feature>
<dbReference type="SUPFAM" id="SSF103473">
    <property type="entry name" value="MFS general substrate transporter"/>
    <property type="match status" value="1"/>
</dbReference>
<dbReference type="AlphaFoldDB" id="A0A3R7E2R5"/>
<reference evidence="9 10" key="1">
    <citation type="submission" date="2016-07" db="EMBL/GenBank/DDBJ databases">
        <title>Genome analysis of Burkholderia fungorum ES3-20.</title>
        <authorList>
            <person name="Xu D."/>
            <person name="Yao R."/>
            <person name="Zheng S."/>
        </authorList>
    </citation>
    <scope>NUCLEOTIDE SEQUENCE [LARGE SCALE GENOMIC DNA]</scope>
    <source>
        <strain evidence="9 10">ES3-20</strain>
    </source>
</reference>
<dbReference type="Proteomes" id="UP000283709">
    <property type="component" value="Unassembled WGS sequence"/>
</dbReference>
<feature type="transmembrane region" description="Helical" evidence="7">
    <location>
        <begin position="67"/>
        <end position="92"/>
    </location>
</feature>
<feature type="transmembrane region" description="Helical" evidence="7">
    <location>
        <begin position="104"/>
        <end position="123"/>
    </location>
</feature>
<evidence type="ECO:0000256" key="2">
    <source>
        <dbReference type="ARBA" id="ARBA00022475"/>
    </source>
</evidence>
<feature type="transmembrane region" description="Helical" evidence="7">
    <location>
        <begin position="271"/>
        <end position="291"/>
    </location>
</feature>
<evidence type="ECO:0000256" key="5">
    <source>
        <dbReference type="ARBA" id="ARBA00023136"/>
    </source>
</evidence>
<feature type="transmembrane region" description="Helical" evidence="7">
    <location>
        <begin position="322"/>
        <end position="341"/>
    </location>
</feature>
<feature type="transmembrane region" description="Helical" evidence="7">
    <location>
        <begin position="163"/>
        <end position="184"/>
    </location>
</feature>
<dbReference type="InterPro" id="IPR020846">
    <property type="entry name" value="MFS_dom"/>
</dbReference>
<keyword evidence="4 7" id="KW-1133">Transmembrane helix</keyword>
<dbReference type="CDD" id="cd17324">
    <property type="entry name" value="MFS_NepI_like"/>
    <property type="match status" value="1"/>
</dbReference>
<dbReference type="OrthoDB" id="7002695at2"/>
<dbReference type="Pfam" id="PF07690">
    <property type="entry name" value="MFS_1"/>
    <property type="match status" value="1"/>
</dbReference>
<dbReference type="EMBL" id="MCAS01000036">
    <property type="protein sequence ID" value="RKF37452.1"/>
    <property type="molecule type" value="Genomic_DNA"/>
</dbReference>
<protein>
    <submittedName>
        <fullName evidence="9">MFS transporter</fullName>
    </submittedName>
</protein>
<evidence type="ECO:0000259" key="8">
    <source>
        <dbReference type="PROSITE" id="PS50850"/>
    </source>
</evidence>
<proteinExistence type="predicted"/>
<keyword evidence="5 7" id="KW-0472">Membrane</keyword>
<keyword evidence="3 7" id="KW-0812">Transmembrane</keyword>
<feature type="compositionally biased region" description="Low complexity" evidence="6">
    <location>
        <begin position="16"/>
        <end position="28"/>
    </location>
</feature>
<feature type="transmembrane region" description="Helical" evidence="7">
    <location>
        <begin position="298"/>
        <end position="316"/>
    </location>
</feature>
<feature type="transmembrane region" description="Helical" evidence="7">
    <location>
        <begin position="237"/>
        <end position="256"/>
    </location>
</feature>
<evidence type="ECO:0000256" key="4">
    <source>
        <dbReference type="ARBA" id="ARBA00022989"/>
    </source>
</evidence>
<gene>
    <name evidence="9" type="ORF">BCY88_34950</name>
</gene>
<dbReference type="PROSITE" id="PS50850">
    <property type="entry name" value="MFS"/>
    <property type="match status" value="1"/>
</dbReference>
<feature type="region of interest" description="Disordered" evidence="6">
    <location>
        <begin position="1"/>
        <end position="30"/>
    </location>
</feature>
<feature type="domain" description="Major facilitator superfamily (MFS) profile" evidence="8">
    <location>
        <begin position="38"/>
        <end position="409"/>
    </location>
</feature>
<dbReference type="InterPro" id="IPR036259">
    <property type="entry name" value="MFS_trans_sf"/>
</dbReference>